<evidence type="ECO:0000313" key="1">
    <source>
        <dbReference type="EMBL" id="CAG8601596.1"/>
    </source>
</evidence>
<protein>
    <submittedName>
        <fullName evidence="1">2429_t:CDS:1</fullName>
    </submittedName>
</protein>
<reference evidence="1" key="1">
    <citation type="submission" date="2021-06" db="EMBL/GenBank/DDBJ databases">
        <authorList>
            <person name="Kallberg Y."/>
            <person name="Tangrot J."/>
            <person name="Rosling A."/>
        </authorList>
    </citation>
    <scope>NUCLEOTIDE SEQUENCE</scope>
    <source>
        <strain evidence="1">CL356</strain>
    </source>
</reference>
<sequence>PIKGKDKATTFDVPLPRTKDTSPSMSTVLTEQGLSCMLTDEYNMDIEKYDYTRIDFIIHPRQHLPPYPINSTALKPATIAAHHPDLDIATASLWLVLLSSAIAWPPTAGGTSRPGKLTRPGSSGPAVRLSPFLDVVIFQGVLPATNKFSSR</sequence>
<dbReference type="Proteomes" id="UP000789525">
    <property type="component" value="Unassembled WGS sequence"/>
</dbReference>
<name>A0ACA9MM89_9GLOM</name>
<gene>
    <name evidence="1" type="ORF">ACOLOM_LOCUS6698</name>
</gene>
<keyword evidence="2" id="KW-1185">Reference proteome</keyword>
<accession>A0ACA9MM89</accession>
<organism evidence="1 2">
    <name type="scientific">Acaulospora colombiana</name>
    <dbReference type="NCBI Taxonomy" id="27376"/>
    <lineage>
        <taxon>Eukaryota</taxon>
        <taxon>Fungi</taxon>
        <taxon>Fungi incertae sedis</taxon>
        <taxon>Mucoromycota</taxon>
        <taxon>Glomeromycotina</taxon>
        <taxon>Glomeromycetes</taxon>
        <taxon>Diversisporales</taxon>
        <taxon>Acaulosporaceae</taxon>
        <taxon>Acaulospora</taxon>
    </lineage>
</organism>
<proteinExistence type="predicted"/>
<comment type="caution">
    <text evidence="1">The sequence shown here is derived from an EMBL/GenBank/DDBJ whole genome shotgun (WGS) entry which is preliminary data.</text>
</comment>
<evidence type="ECO:0000313" key="2">
    <source>
        <dbReference type="Proteomes" id="UP000789525"/>
    </source>
</evidence>
<dbReference type="EMBL" id="CAJVPT010014097">
    <property type="protein sequence ID" value="CAG8601596.1"/>
    <property type="molecule type" value="Genomic_DNA"/>
</dbReference>
<feature type="non-terminal residue" evidence="1">
    <location>
        <position position="1"/>
    </location>
</feature>